<evidence type="ECO:0000256" key="4">
    <source>
        <dbReference type="ARBA" id="ARBA00022989"/>
    </source>
</evidence>
<dbReference type="InterPro" id="IPR044202">
    <property type="entry name" value="LETM1/MDM38-like"/>
</dbReference>
<dbReference type="PROSITE" id="PS51758">
    <property type="entry name" value="LETM1_RBD"/>
    <property type="match status" value="1"/>
</dbReference>
<dbReference type="Pfam" id="PF07766">
    <property type="entry name" value="LETM1_RBD"/>
    <property type="match status" value="1"/>
</dbReference>
<evidence type="ECO:0000256" key="6">
    <source>
        <dbReference type="ARBA" id="ARBA00023136"/>
    </source>
</evidence>
<accession>A0ABR2WVY1</accession>
<evidence type="ECO:0000256" key="5">
    <source>
        <dbReference type="ARBA" id="ARBA00023128"/>
    </source>
</evidence>
<evidence type="ECO:0000256" key="2">
    <source>
        <dbReference type="ARBA" id="ARBA00022692"/>
    </source>
</evidence>
<organism evidence="11 12">
    <name type="scientific">Basidiobolus ranarum</name>
    <dbReference type="NCBI Taxonomy" id="34480"/>
    <lineage>
        <taxon>Eukaryota</taxon>
        <taxon>Fungi</taxon>
        <taxon>Fungi incertae sedis</taxon>
        <taxon>Zoopagomycota</taxon>
        <taxon>Entomophthoromycotina</taxon>
        <taxon>Basidiobolomycetes</taxon>
        <taxon>Basidiobolales</taxon>
        <taxon>Basidiobolaceae</taxon>
        <taxon>Basidiobolus</taxon>
    </lineage>
</organism>
<feature type="domain" description="Letm1 RBD" evidence="10">
    <location>
        <begin position="230"/>
        <end position="423"/>
    </location>
</feature>
<evidence type="ECO:0000256" key="7">
    <source>
        <dbReference type="PROSITE-ProRule" id="PRU01094"/>
    </source>
</evidence>
<evidence type="ECO:0000313" key="12">
    <source>
        <dbReference type="Proteomes" id="UP001479436"/>
    </source>
</evidence>
<keyword evidence="5 7" id="KW-0496">Mitochondrion</keyword>
<gene>
    <name evidence="11" type="primary">YLH47_3</name>
    <name evidence="11" type="ORF">K7432_005800</name>
</gene>
<keyword evidence="6 9" id="KW-0472">Membrane</keyword>
<evidence type="ECO:0000256" key="9">
    <source>
        <dbReference type="SAM" id="Phobius"/>
    </source>
</evidence>
<dbReference type="Proteomes" id="UP001479436">
    <property type="component" value="Unassembled WGS sequence"/>
</dbReference>
<sequence length="490" mass="55954">MYAITRSSNAAWQETRRVKATHSIVQTLHTKQKLSSLCKNVTPYKPSITLIGVSRSINKNRFSGFFYSTRPSYKDSFINPHELRLLRSNEQPNKVVTEAAKEFLKKETLHQRANLPKESGVVSETPIKKSLMTKIKDELVHYWHGTKLLSLEVKISTKLLLKMVTGFSLSRREQRQLQRTTKDLTRLVPFLIFVIVPFMELLLPVALKLFPNMLPSTYESKSQAEEKRKKLMRVRIEMAKYLRETVAEKVASSDDSEAVKAAKEFGELFKKVRKTGVPASTQEVMNVAKQLEDELTLDNLSRPQIISMCRFLGINSFGTDNFLRYQIRNKMRYLKADDRMIYAEGIETLTSEELQTACLARGIRTLGLSPERMRFELAQWLDLHLRHKVPSSILILSRAFSISDQVPGWTPDALQATLSSLPENLVNETELNVSEASGSSNPKQKLDVITEQEAMIANELEEVKQEAEKRKKSEGKKHVEPLKDATKKEA</sequence>
<evidence type="ECO:0000256" key="8">
    <source>
        <dbReference type="SAM" id="MobiDB-lite"/>
    </source>
</evidence>
<keyword evidence="12" id="KW-1185">Reference proteome</keyword>
<protein>
    <submittedName>
        <fullName evidence="11">LETM1 domain-containing protein ylh47</fullName>
    </submittedName>
</protein>
<keyword evidence="2 9" id="KW-0812">Transmembrane</keyword>
<comment type="caution">
    <text evidence="11">The sequence shown here is derived from an EMBL/GenBank/DDBJ whole genome shotgun (WGS) entry which is preliminary data.</text>
</comment>
<evidence type="ECO:0000259" key="10">
    <source>
        <dbReference type="PROSITE" id="PS51758"/>
    </source>
</evidence>
<name>A0ABR2WVY1_9FUNG</name>
<dbReference type="PANTHER" id="PTHR14009">
    <property type="entry name" value="LEUCINE ZIPPER-EF-HAND CONTAINING TRANSMEMBRANE PROTEIN"/>
    <property type="match status" value="1"/>
</dbReference>
<feature type="transmembrane region" description="Helical" evidence="9">
    <location>
        <begin position="187"/>
        <end position="207"/>
    </location>
</feature>
<dbReference type="InterPro" id="IPR033122">
    <property type="entry name" value="LETM1-like_RBD"/>
</dbReference>
<dbReference type="EMBL" id="JASJQH010000238">
    <property type="protein sequence ID" value="KAK9765679.1"/>
    <property type="molecule type" value="Genomic_DNA"/>
</dbReference>
<evidence type="ECO:0000256" key="1">
    <source>
        <dbReference type="ARBA" id="ARBA00004434"/>
    </source>
</evidence>
<evidence type="ECO:0000256" key="3">
    <source>
        <dbReference type="ARBA" id="ARBA00022792"/>
    </source>
</evidence>
<proteinExistence type="predicted"/>
<feature type="compositionally biased region" description="Basic and acidic residues" evidence="8">
    <location>
        <begin position="461"/>
        <end position="490"/>
    </location>
</feature>
<keyword evidence="4 9" id="KW-1133">Transmembrane helix</keyword>
<comment type="subcellular location">
    <subcellularLocation>
        <location evidence="1">Mitochondrion inner membrane</location>
        <topology evidence="1">Single-pass membrane protein</topology>
    </subcellularLocation>
</comment>
<dbReference type="PANTHER" id="PTHR14009:SF1">
    <property type="entry name" value="MITOCHONDRIAL PROTON_CALCIUM EXCHANGER PROTEIN"/>
    <property type="match status" value="1"/>
</dbReference>
<keyword evidence="3" id="KW-0999">Mitochondrion inner membrane</keyword>
<feature type="region of interest" description="Disordered" evidence="8">
    <location>
        <begin position="460"/>
        <end position="490"/>
    </location>
</feature>
<reference evidence="11 12" key="1">
    <citation type="submission" date="2023-04" db="EMBL/GenBank/DDBJ databases">
        <title>Genome of Basidiobolus ranarum AG-B5.</title>
        <authorList>
            <person name="Stajich J.E."/>
            <person name="Carter-House D."/>
            <person name="Gryganskyi A."/>
        </authorList>
    </citation>
    <scope>NUCLEOTIDE SEQUENCE [LARGE SCALE GENOMIC DNA]</scope>
    <source>
        <strain evidence="11 12">AG-B5</strain>
    </source>
</reference>
<evidence type="ECO:0000313" key="11">
    <source>
        <dbReference type="EMBL" id="KAK9765679.1"/>
    </source>
</evidence>